<evidence type="ECO:0000313" key="1">
    <source>
        <dbReference type="EMBL" id="MBW0518751.1"/>
    </source>
</evidence>
<gene>
    <name evidence="1" type="ORF">O181_058466</name>
</gene>
<protein>
    <submittedName>
        <fullName evidence="1">Uncharacterized protein</fullName>
    </submittedName>
</protein>
<accession>A0A9Q3EH45</accession>
<dbReference type="EMBL" id="AVOT02026850">
    <property type="protein sequence ID" value="MBW0518751.1"/>
    <property type="molecule type" value="Genomic_DNA"/>
</dbReference>
<comment type="caution">
    <text evidence="1">The sequence shown here is derived from an EMBL/GenBank/DDBJ whole genome shotgun (WGS) entry which is preliminary data.</text>
</comment>
<sequence length="81" mass="8957">MSVSTRLKKVEDKPLSNEEVYSLSNSLELEVMSLKSAHTSDAAEMQSLQMALSSPLPASSPYHLALQLNSSAYDCFMQEPY</sequence>
<name>A0A9Q3EH45_9BASI</name>
<proteinExistence type="predicted"/>
<organism evidence="1 2">
    <name type="scientific">Austropuccinia psidii MF-1</name>
    <dbReference type="NCBI Taxonomy" id="1389203"/>
    <lineage>
        <taxon>Eukaryota</taxon>
        <taxon>Fungi</taxon>
        <taxon>Dikarya</taxon>
        <taxon>Basidiomycota</taxon>
        <taxon>Pucciniomycotina</taxon>
        <taxon>Pucciniomycetes</taxon>
        <taxon>Pucciniales</taxon>
        <taxon>Sphaerophragmiaceae</taxon>
        <taxon>Austropuccinia</taxon>
    </lineage>
</organism>
<reference evidence="1" key="1">
    <citation type="submission" date="2021-03" db="EMBL/GenBank/DDBJ databases">
        <title>Draft genome sequence of rust myrtle Austropuccinia psidii MF-1, a brazilian biotype.</title>
        <authorList>
            <person name="Quecine M.C."/>
            <person name="Pachon D.M.R."/>
            <person name="Bonatelli M.L."/>
            <person name="Correr F.H."/>
            <person name="Franceschini L.M."/>
            <person name="Leite T.F."/>
            <person name="Margarido G.R.A."/>
            <person name="Almeida C.A."/>
            <person name="Ferrarezi J.A."/>
            <person name="Labate C.A."/>
        </authorList>
    </citation>
    <scope>NUCLEOTIDE SEQUENCE</scope>
    <source>
        <strain evidence="1">MF-1</strain>
    </source>
</reference>
<dbReference type="Proteomes" id="UP000765509">
    <property type="component" value="Unassembled WGS sequence"/>
</dbReference>
<evidence type="ECO:0000313" key="2">
    <source>
        <dbReference type="Proteomes" id="UP000765509"/>
    </source>
</evidence>
<dbReference type="AlphaFoldDB" id="A0A9Q3EH45"/>
<keyword evidence="2" id="KW-1185">Reference proteome</keyword>